<evidence type="ECO:0000259" key="1">
    <source>
        <dbReference type="Pfam" id="PF07693"/>
    </source>
</evidence>
<feature type="domain" description="KAP NTPase" evidence="1">
    <location>
        <begin position="14"/>
        <end position="235"/>
    </location>
</feature>
<gene>
    <name evidence="3" type="ORF">ETE87_22140</name>
    <name evidence="2" type="ORF">Q6294_05845</name>
</gene>
<dbReference type="RefSeq" id="WP_032430577.1">
    <property type="nucleotide sequence ID" value="NZ_CAAGTP010000002.1"/>
</dbReference>
<dbReference type="InterPro" id="IPR027417">
    <property type="entry name" value="P-loop_NTPase"/>
</dbReference>
<reference evidence="3" key="1">
    <citation type="submission" date="2019-01" db="EMBL/GenBank/DDBJ databases">
        <authorList>
            <person name="Lista F."/>
            <person name="Anselmo A."/>
        </authorList>
    </citation>
    <scope>NUCLEOTIDE SEQUENCE</scope>
    <source>
        <strain evidence="3">6S</strain>
    </source>
</reference>
<comment type="caution">
    <text evidence="3">The sequence shown here is derived from an EMBL/GenBank/DDBJ whole genome shotgun (WGS) entry which is preliminary data.</text>
</comment>
<sequence>MINLEQSLEAFVKSEHRVMVIKGDWGVGKTYAWNKYIETHGGSLTQIAYSYISLFGKNSLQDIKKSIFHSAKAISSKEQVENEMRKQLETASSLFNHVPWLKDNLFVTYVNQAFFWIKKAVAKIGVVSRHADSIPYVNKALGVVSTLEYALVNNYIICFDDLERKGNGLSVKDIMGLIDELAQRKNCKIILVFNEDSLSDENDKKTFKEYREKIVDLELKYDPVVKDNFDCVFAKSYSDYECIFNVSDKLNIRNIRVLKKIRNVINSFEPFLSDADNLVRNEFVLHVTLLCWSYYTHLDDLSYEEFRRLLRDKSWLSFAGKKENEYTSAEKLYASLASSLNFRKSVFDDEIDFFIKNGYVRDRNGFRDIISQKNNEAKISRLEERIQQAWSIYHGSFVDNKDTFIEALVSILDCELNDVDVRSFDSMISILQDFNYPVESYIKKYSEILGATRDFSDARSRMILRDIRSKPLREKINELIEGGKNHTIDEVAEALMKSNGWDSDVIDYLSQVSVEELVGWMKSNPIELIDKIRYGLLKFSNVQSSDPKYSIITENVTAALKIIASENDFNRFRIENMFGIKLDGV</sequence>
<protein>
    <recommendedName>
        <fullName evidence="1">KAP NTPase domain-containing protein</fullName>
    </recommendedName>
</protein>
<evidence type="ECO:0000313" key="2">
    <source>
        <dbReference type="EMBL" id="MDP0966565.1"/>
    </source>
</evidence>
<dbReference type="Gene3D" id="3.40.50.300">
    <property type="entry name" value="P-loop containing nucleotide triphosphate hydrolases"/>
    <property type="match status" value="1"/>
</dbReference>
<organism evidence="3">
    <name type="scientific">Klebsiella pneumoniae</name>
    <dbReference type="NCBI Taxonomy" id="573"/>
    <lineage>
        <taxon>Bacteria</taxon>
        <taxon>Pseudomonadati</taxon>
        <taxon>Pseudomonadota</taxon>
        <taxon>Gammaproteobacteria</taxon>
        <taxon>Enterobacterales</taxon>
        <taxon>Enterobacteriaceae</taxon>
        <taxon>Klebsiella/Raoultella group</taxon>
        <taxon>Klebsiella</taxon>
        <taxon>Klebsiella pneumoniae complex</taxon>
    </lineage>
</organism>
<dbReference type="InterPro" id="IPR011646">
    <property type="entry name" value="KAP_P-loop"/>
</dbReference>
<proteinExistence type="predicted"/>
<reference evidence="2" key="2">
    <citation type="submission" date="2023-07" db="EMBL/GenBank/DDBJ databases">
        <authorList>
            <person name="Peng Z."/>
        </authorList>
    </citation>
    <scope>NUCLEOTIDE SEQUENCE</scope>
    <source>
        <strain evidence="2">KP219</strain>
    </source>
</reference>
<dbReference type="EMBL" id="JAUUIA010000003">
    <property type="protein sequence ID" value="MDP0966565.1"/>
    <property type="molecule type" value="Genomic_DNA"/>
</dbReference>
<dbReference type="Pfam" id="PF07693">
    <property type="entry name" value="KAP_NTPase"/>
    <property type="match status" value="1"/>
</dbReference>
<accession>A0A483MDF2</accession>
<dbReference type="AlphaFoldDB" id="A0A483MDF2"/>
<name>A0A483MDF2_KLEPN</name>
<dbReference type="Proteomes" id="UP001244490">
    <property type="component" value="Unassembled WGS sequence"/>
</dbReference>
<evidence type="ECO:0000313" key="3">
    <source>
        <dbReference type="EMBL" id="TCX85342.1"/>
    </source>
</evidence>
<dbReference type="EMBL" id="SDCQ01000028">
    <property type="protein sequence ID" value="TCX85342.1"/>
    <property type="molecule type" value="Genomic_DNA"/>
</dbReference>